<feature type="compositionally biased region" description="Low complexity" evidence="1">
    <location>
        <begin position="618"/>
        <end position="627"/>
    </location>
</feature>
<feature type="compositionally biased region" description="Basic residues" evidence="1">
    <location>
        <begin position="83"/>
        <end position="93"/>
    </location>
</feature>
<sequence>MCSRPSPIQRDRIEPIASIPKGHTKSSSRRQSLGRQRRSTAPSSKGMPTSDSTAPELPYDTRYHLDHDSMMSLPTTPSSASPHYRRTSYHHQHYPSISSRHRDIKQAVNPFDSNSVNNPDLLLYQRHNIQPTIEQRDEQNNDMSFYDTTYAGSSISSNSIFTSSPELHPARRNRHLPRQDLIDSLPPFHQIGQSYLGSPISTSTQSHGVARRKPPPMQPPAAAAAHRRSTTSLDFDFTRRKSRPAQPPGAARRRANRKSPPLSSPTSRRTDDDDDAGSMPNLQDRSPYSGDSEDDDDSTGDFSCDSAGDFSCDLSGAPPRKKSPIQPPASARCTSTASTASTVHGASRRKSPPLSVPTTARRRTSTASTVHGASRRKSPPLSVPTTARRRTSTSSTVHGASRRKSPPLSVPTTARRRTSTASTVHGASRRKSPPLSVPTFARHLSTASTVLGSSSSRRKSPPLSVPTFARRLSTASTVLGSSSSRRTSTRSTASTVLGSSSSRRKSPPLSVPTSARRLSTASTVLGSSSSRRKSPPLSVPTSNNFPDDSFDNSDDDSSGNSTSDSECSTEDGEIIDLTSSRRRPTLKAQSRYISLVPGAGAARVGGGAVARSNESTADSDYNNNSSMDDSEDDHLDEDLYDDESVIVLESGSGDDDFDDGVSEVHRADAAFWSSSNCPKGLYLVAYTEDEAHVIEDRQAGQVYAFKQLTTIDHLQVRQEKLSSFLRTTLAPDVPVHFYRNHRNHKNSFCMVLNEKQSVASVIDSLDFDTMHKHVSTVNPKDVHGCTRQKDHTRVSYGYATNTCMRRDESGSSVPNLLKGTNSAFSQHIFVGLSSILQLPDLPPWACYEADPARKEYAEAIAEKNEIEGATIHGSSPKNPCASHRDVNNPDCSDDDQLSLVVGASKWVEDVRVGATGYFRKSISDAILRKAKNAPMLDELLQVYSQFPDDRKHMDPETLAVYTKKGIVIDRHHVSVPCNLNPLAICCTHPSFIAAPPSYDIVDLIFAPWLGFHSLFVHSTSRMVDKFRFTLPMLISSLICMDVIPNCAYFYDLAVDELVRGRIQFEGDPWLIGRFIALNMLRLRNRFYANNTSPGGKRKKLALFRYNTYRKLETEESDIPNESDWIERTRNKLAVIMGIWILAPAKPNLASISGVYESCSKLYQDTTYGLGPLQAKHQFAVLSYFGCVPDWIRDYAPISGRVLEFFQGRYPELKWSKEPGRCTMTTIQTFFEHRIREWWTYSILENVMCKVFRILSPNGSDSHFVDVHRVDEVLLVQGQSSLSISFPDGELLPLDSNYLCNEWELVGGMYVAPSDIANQIFANSLWTTTSNFPSLGELLVDDVADRIMAAFPLIQKKSSLAFSF</sequence>
<accession>A0A1E7FXR7</accession>
<name>A0A1E7FXR7_9STRA</name>
<feature type="compositionally biased region" description="Acidic residues" evidence="1">
    <location>
        <begin position="548"/>
        <end position="557"/>
    </location>
</feature>
<protein>
    <submittedName>
        <fullName evidence="2">Uncharacterized protein</fullName>
    </submittedName>
</protein>
<organism evidence="2 3">
    <name type="scientific">Fragilariopsis cylindrus CCMP1102</name>
    <dbReference type="NCBI Taxonomy" id="635003"/>
    <lineage>
        <taxon>Eukaryota</taxon>
        <taxon>Sar</taxon>
        <taxon>Stramenopiles</taxon>
        <taxon>Ochrophyta</taxon>
        <taxon>Bacillariophyta</taxon>
        <taxon>Bacillariophyceae</taxon>
        <taxon>Bacillariophycidae</taxon>
        <taxon>Bacillariales</taxon>
        <taxon>Bacillariaceae</taxon>
        <taxon>Fragilariopsis</taxon>
    </lineage>
</organism>
<proteinExistence type="predicted"/>
<feature type="region of interest" description="Disordered" evidence="1">
    <location>
        <begin position="603"/>
        <end position="635"/>
    </location>
</feature>
<dbReference type="Proteomes" id="UP000095751">
    <property type="component" value="Unassembled WGS sequence"/>
</dbReference>
<feature type="compositionally biased region" description="Polar residues" evidence="1">
    <location>
        <begin position="72"/>
        <end position="81"/>
    </location>
</feature>
<keyword evidence="3" id="KW-1185">Reference proteome</keyword>
<feature type="compositionally biased region" description="Low complexity" evidence="1">
    <location>
        <begin position="519"/>
        <end position="547"/>
    </location>
</feature>
<feature type="compositionally biased region" description="Low complexity" evidence="1">
    <location>
        <begin position="445"/>
        <end position="455"/>
    </location>
</feature>
<evidence type="ECO:0000256" key="1">
    <source>
        <dbReference type="SAM" id="MobiDB-lite"/>
    </source>
</evidence>
<evidence type="ECO:0000313" key="3">
    <source>
        <dbReference type="Proteomes" id="UP000095751"/>
    </source>
</evidence>
<feature type="region of interest" description="Disordered" evidence="1">
    <location>
        <begin position="1"/>
        <end position="95"/>
    </location>
</feature>
<feature type="compositionally biased region" description="Basic and acidic residues" evidence="1">
    <location>
        <begin position="59"/>
        <end position="69"/>
    </location>
</feature>
<dbReference type="EMBL" id="KV784353">
    <property type="protein sequence ID" value="OEU22948.1"/>
    <property type="molecule type" value="Genomic_DNA"/>
</dbReference>
<gene>
    <name evidence="2" type="ORF">FRACYDRAFT_233110</name>
</gene>
<feature type="region of interest" description="Disordered" evidence="1">
    <location>
        <begin position="184"/>
        <end position="582"/>
    </location>
</feature>
<feature type="compositionally biased region" description="Polar residues" evidence="1">
    <location>
        <begin position="40"/>
        <end position="53"/>
    </location>
</feature>
<dbReference type="InParanoid" id="A0A1E7FXR7"/>
<dbReference type="KEGG" id="fcy:FRACYDRAFT_233110"/>
<feature type="compositionally biased region" description="Low complexity" evidence="1">
    <location>
        <begin position="329"/>
        <end position="342"/>
    </location>
</feature>
<feature type="compositionally biased region" description="Low complexity" evidence="1">
    <location>
        <begin position="472"/>
        <end position="501"/>
    </location>
</feature>
<reference evidence="2 3" key="1">
    <citation type="submission" date="2016-09" db="EMBL/GenBank/DDBJ databases">
        <title>Extensive genetic diversity and differential bi-allelic expression allows diatom success in the polar Southern Ocean.</title>
        <authorList>
            <consortium name="DOE Joint Genome Institute"/>
            <person name="Mock T."/>
            <person name="Otillar R.P."/>
            <person name="Strauss J."/>
            <person name="Dupont C."/>
            <person name="Frickenhaus S."/>
            <person name="Maumus F."/>
            <person name="Mcmullan M."/>
            <person name="Sanges R."/>
            <person name="Schmutz J."/>
            <person name="Toseland A."/>
            <person name="Valas R."/>
            <person name="Veluchamy A."/>
            <person name="Ward B.J."/>
            <person name="Allen A."/>
            <person name="Barry K."/>
            <person name="Falciatore A."/>
            <person name="Ferrante M."/>
            <person name="Fortunato A.E."/>
            <person name="Gloeckner G."/>
            <person name="Gruber A."/>
            <person name="Hipkin R."/>
            <person name="Janech M."/>
            <person name="Kroth P."/>
            <person name="Leese F."/>
            <person name="Lindquist E."/>
            <person name="Lyon B.R."/>
            <person name="Martin J."/>
            <person name="Mayer C."/>
            <person name="Parker M."/>
            <person name="Quesneville H."/>
            <person name="Raymond J."/>
            <person name="Uhlig C."/>
            <person name="Valentin K.U."/>
            <person name="Worden A.Z."/>
            <person name="Armbrust E.V."/>
            <person name="Bowler C."/>
            <person name="Green B."/>
            <person name="Moulton V."/>
            <person name="Van Oosterhout C."/>
            <person name="Grigoriev I."/>
        </authorList>
    </citation>
    <scope>NUCLEOTIDE SEQUENCE [LARGE SCALE GENOMIC DNA]</scope>
    <source>
        <strain evidence="2 3">CCMP1102</strain>
    </source>
</reference>
<evidence type="ECO:0000313" key="2">
    <source>
        <dbReference type="EMBL" id="OEU22948.1"/>
    </source>
</evidence>
<feature type="compositionally biased region" description="Polar residues" evidence="1">
    <location>
        <begin position="191"/>
        <end position="207"/>
    </location>
</feature>